<dbReference type="Proteomes" id="UP000252530">
    <property type="component" value="Unassembled WGS sequence"/>
</dbReference>
<dbReference type="InterPro" id="IPR047057">
    <property type="entry name" value="MerR_fam"/>
</dbReference>
<dbReference type="Gene3D" id="1.10.1660.10">
    <property type="match status" value="1"/>
</dbReference>
<dbReference type="EMBL" id="PDCG01000006">
    <property type="protein sequence ID" value="RBP97439.1"/>
    <property type="molecule type" value="Genomic_DNA"/>
</dbReference>
<dbReference type="GO" id="GO:0003700">
    <property type="term" value="F:DNA-binding transcription factor activity"/>
    <property type="evidence" value="ECO:0007669"/>
    <property type="project" value="InterPro"/>
</dbReference>
<evidence type="ECO:0000313" key="3">
    <source>
        <dbReference type="EMBL" id="RBP97439.1"/>
    </source>
</evidence>
<protein>
    <submittedName>
        <fullName evidence="3">MerR family transcriptional regulator</fullName>
    </submittedName>
</protein>
<comment type="caution">
    <text evidence="3">The sequence shown here is derived from an EMBL/GenBank/DDBJ whole genome shotgun (WGS) entry which is preliminary data.</text>
</comment>
<dbReference type="RefSeq" id="WP_113860502.1">
    <property type="nucleotide sequence ID" value="NZ_PDCG01000006.1"/>
</dbReference>
<dbReference type="InterPro" id="IPR009061">
    <property type="entry name" value="DNA-bd_dom_put_sf"/>
</dbReference>
<gene>
    <name evidence="3" type="ORF">CRD60_06620</name>
</gene>
<organism evidence="3 4">
    <name type="scientific">Bifidobacterium aemilianum</name>
    <dbReference type="NCBI Taxonomy" id="2493120"/>
    <lineage>
        <taxon>Bacteria</taxon>
        <taxon>Bacillati</taxon>
        <taxon>Actinomycetota</taxon>
        <taxon>Actinomycetes</taxon>
        <taxon>Bifidobacteriales</taxon>
        <taxon>Bifidobacteriaceae</taxon>
        <taxon>Bifidobacterium</taxon>
    </lineage>
</organism>
<evidence type="ECO:0000313" key="4">
    <source>
        <dbReference type="Proteomes" id="UP000252530"/>
    </source>
</evidence>
<evidence type="ECO:0000259" key="2">
    <source>
        <dbReference type="PROSITE" id="PS50937"/>
    </source>
</evidence>
<dbReference type="AlphaFoldDB" id="A0A366K6Y1"/>
<dbReference type="Pfam" id="PF13411">
    <property type="entry name" value="MerR_1"/>
    <property type="match status" value="1"/>
</dbReference>
<sequence length="110" mass="12998">MPISTLRYYERRCILKPKHSPEGYRDYGDGDVAWISFMHRIPQVVMPLAQVDEYSRLREEGDGTMRQRLEMLEEQRGLLEGRQHMLAEQQAFLDTKIAIYRKSMRAAAEH</sequence>
<keyword evidence="4" id="KW-1185">Reference proteome</keyword>
<dbReference type="SMART" id="SM00422">
    <property type="entry name" value="HTH_MERR"/>
    <property type="match status" value="1"/>
</dbReference>
<evidence type="ECO:0000256" key="1">
    <source>
        <dbReference type="ARBA" id="ARBA00023125"/>
    </source>
</evidence>
<dbReference type="OrthoDB" id="9802039at2"/>
<reference evidence="3 4" key="1">
    <citation type="submission" date="2017-10" db="EMBL/GenBank/DDBJ databases">
        <title>Bifidobacterium xylocopum sp. nov. and Bifidobacterium aemilianum sp. nov., from the carpenter bee (Xylocopa violacea) digestive tract.</title>
        <authorList>
            <person name="Alberoni D."/>
            <person name="Baffoni L."/>
            <person name="Di Gioia D."/>
            <person name="Gaggia F."/>
            <person name="Biavati B."/>
        </authorList>
    </citation>
    <scope>NUCLEOTIDE SEQUENCE [LARGE SCALE GENOMIC DNA]</scope>
    <source>
        <strain evidence="3 4">XV10</strain>
    </source>
</reference>
<feature type="domain" description="HTH merR-type" evidence="2">
    <location>
        <begin position="1"/>
        <end position="57"/>
    </location>
</feature>
<dbReference type="PROSITE" id="PS50937">
    <property type="entry name" value="HTH_MERR_2"/>
    <property type="match status" value="1"/>
</dbReference>
<dbReference type="GO" id="GO:0003677">
    <property type="term" value="F:DNA binding"/>
    <property type="evidence" value="ECO:0007669"/>
    <property type="project" value="UniProtKB-KW"/>
</dbReference>
<proteinExistence type="predicted"/>
<accession>A0A366K6Y1</accession>
<dbReference type="InterPro" id="IPR000551">
    <property type="entry name" value="MerR-type_HTH_dom"/>
</dbReference>
<dbReference type="PANTHER" id="PTHR30204:SF98">
    <property type="entry name" value="HTH-TYPE TRANSCRIPTIONAL REGULATOR ADHR"/>
    <property type="match status" value="1"/>
</dbReference>
<name>A0A366K6Y1_9BIFI</name>
<dbReference type="PANTHER" id="PTHR30204">
    <property type="entry name" value="REDOX-CYCLING DRUG-SENSING TRANSCRIPTIONAL ACTIVATOR SOXR"/>
    <property type="match status" value="1"/>
</dbReference>
<dbReference type="SUPFAM" id="SSF46955">
    <property type="entry name" value="Putative DNA-binding domain"/>
    <property type="match status" value="1"/>
</dbReference>
<keyword evidence="1" id="KW-0238">DNA-binding</keyword>